<evidence type="ECO:0000313" key="2">
    <source>
        <dbReference type="EMBL" id="PCH35262.1"/>
    </source>
</evidence>
<dbReference type="OrthoDB" id="3265369at2759"/>
<feature type="region of interest" description="Disordered" evidence="1">
    <location>
        <begin position="189"/>
        <end position="296"/>
    </location>
</feature>
<reference evidence="2 3" key="1">
    <citation type="journal article" date="2012" name="Science">
        <title>The Paleozoic origin of enzymatic lignin decomposition reconstructed from 31 fungal genomes.</title>
        <authorList>
            <person name="Floudas D."/>
            <person name="Binder M."/>
            <person name="Riley R."/>
            <person name="Barry K."/>
            <person name="Blanchette R.A."/>
            <person name="Henrissat B."/>
            <person name="Martinez A.T."/>
            <person name="Otillar R."/>
            <person name="Spatafora J.W."/>
            <person name="Yadav J.S."/>
            <person name="Aerts A."/>
            <person name="Benoit I."/>
            <person name="Boyd A."/>
            <person name="Carlson A."/>
            <person name="Copeland A."/>
            <person name="Coutinho P.M."/>
            <person name="de Vries R.P."/>
            <person name="Ferreira P."/>
            <person name="Findley K."/>
            <person name="Foster B."/>
            <person name="Gaskell J."/>
            <person name="Glotzer D."/>
            <person name="Gorecki P."/>
            <person name="Heitman J."/>
            <person name="Hesse C."/>
            <person name="Hori C."/>
            <person name="Igarashi K."/>
            <person name="Jurgens J.A."/>
            <person name="Kallen N."/>
            <person name="Kersten P."/>
            <person name="Kohler A."/>
            <person name="Kuees U."/>
            <person name="Kumar T.K.A."/>
            <person name="Kuo A."/>
            <person name="LaButti K."/>
            <person name="Larrondo L.F."/>
            <person name="Lindquist E."/>
            <person name="Ling A."/>
            <person name="Lombard V."/>
            <person name="Lucas S."/>
            <person name="Lundell T."/>
            <person name="Martin R."/>
            <person name="McLaughlin D.J."/>
            <person name="Morgenstern I."/>
            <person name="Morin E."/>
            <person name="Murat C."/>
            <person name="Nagy L.G."/>
            <person name="Nolan M."/>
            <person name="Ohm R.A."/>
            <person name="Patyshakuliyeva A."/>
            <person name="Rokas A."/>
            <person name="Ruiz-Duenas F.J."/>
            <person name="Sabat G."/>
            <person name="Salamov A."/>
            <person name="Samejima M."/>
            <person name="Schmutz J."/>
            <person name="Slot J.C."/>
            <person name="St John F."/>
            <person name="Stenlid J."/>
            <person name="Sun H."/>
            <person name="Sun S."/>
            <person name="Syed K."/>
            <person name="Tsang A."/>
            <person name="Wiebenga A."/>
            <person name="Young D."/>
            <person name="Pisabarro A."/>
            <person name="Eastwood D.C."/>
            <person name="Martin F."/>
            <person name="Cullen D."/>
            <person name="Grigoriev I.V."/>
            <person name="Hibbett D.S."/>
        </authorList>
    </citation>
    <scope>NUCLEOTIDE SEQUENCE [LARGE SCALE GENOMIC DNA]</scope>
    <source>
        <strain evidence="2 3">MD-104</strain>
    </source>
</reference>
<protein>
    <submittedName>
        <fullName evidence="2">Uncharacterized protein</fullName>
    </submittedName>
</protein>
<dbReference type="AlphaFoldDB" id="A0A2H3IZ40"/>
<proteinExistence type="predicted"/>
<dbReference type="EMBL" id="KB467843">
    <property type="protein sequence ID" value="PCH35262.1"/>
    <property type="molecule type" value="Genomic_DNA"/>
</dbReference>
<evidence type="ECO:0000256" key="1">
    <source>
        <dbReference type="SAM" id="MobiDB-lite"/>
    </source>
</evidence>
<feature type="compositionally biased region" description="Basic and acidic residues" evidence="1">
    <location>
        <begin position="284"/>
        <end position="296"/>
    </location>
</feature>
<dbReference type="Proteomes" id="UP000218811">
    <property type="component" value="Unassembled WGS sequence"/>
</dbReference>
<evidence type="ECO:0000313" key="3">
    <source>
        <dbReference type="Proteomes" id="UP000218811"/>
    </source>
</evidence>
<feature type="compositionally biased region" description="Low complexity" evidence="1">
    <location>
        <begin position="228"/>
        <end position="237"/>
    </location>
</feature>
<feature type="compositionally biased region" description="Basic and acidic residues" evidence="1">
    <location>
        <begin position="204"/>
        <end position="227"/>
    </location>
</feature>
<sequence length="296" mass="31521">MSAVVRSFVVFRDDPFAPTEGTLADYPVPVATARPPRGPALVFNPDKENINPFTGLRANTEHCASKKRKTGVLATKAHAAPPSKKARESREKAAPAPKAAKRSDAPTAAKGKGRSAAEKKSTRVLGTKRNGPAPSSRARRSPSLPPIVEVAGVLEAAREEERIAQALIDSRCYELTVMPLADVSEAYEVPPRVDDDAHLGAPEKAGDDVVAAEDKEQLAKPAVDNERASSPAPSLSPLTPPSTPGRTTVTPSLLSTPERKRIYSSFTFSSPSPSGERYAAKRASSVERFSDVSHEL</sequence>
<gene>
    <name evidence="2" type="ORF">WOLCODRAFT_139833</name>
</gene>
<keyword evidence="3" id="KW-1185">Reference proteome</keyword>
<feature type="region of interest" description="Disordered" evidence="1">
    <location>
        <begin position="60"/>
        <end position="146"/>
    </location>
</feature>
<feature type="compositionally biased region" description="Polar residues" evidence="1">
    <location>
        <begin position="245"/>
        <end position="255"/>
    </location>
</feature>
<accession>A0A2H3IZ40</accession>
<feature type="compositionally biased region" description="Low complexity" evidence="1">
    <location>
        <begin position="264"/>
        <end position="274"/>
    </location>
</feature>
<name>A0A2H3IZ40_WOLCO</name>
<dbReference type="STRING" id="742152.A0A2H3IZ40"/>
<dbReference type="OMA" id="ASIDSRC"/>
<organism evidence="2 3">
    <name type="scientific">Wolfiporia cocos (strain MD-104)</name>
    <name type="common">Brown rot fungus</name>
    <dbReference type="NCBI Taxonomy" id="742152"/>
    <lineage>
        <taxon>Eukaryota</taxon>
        <taxon>Fungi</taxon>
        <taxon>Dikarya</taxon>
        <taxon>Basidiomycota</taxon>
        <taxon>Agaricomycotina</taxon>
        <taxon>Agaricomycetes</taxon>
        <taxon>Polyporales</taxon>
        <taxon>Phaeolaceae</taxon>
        <taxon>Wolfiporia</taxon>
    </lineage>
</organism>